<dbReference type="RefSeq" id="WP_132023838.1">
    <property type="nucleotide sequence ID" value="NZ_CP016605.1"/>
</dbReference>
<name>A0A4R2MZZ6_9PAST</name>
<dbReference type="AlphaFoldDB" id="A0A4R2MZZ6"/>
<sequence length="171" mass="19562">MLRKLLLVLVITLLSACSLKSYIPFIDHKKPVINLDKEQIDQKSYAAAYEAIIQTYKGRVTNDFYVDSFVSGVNDWYLNRILVPVADIKSNLYQGGHDSNIYAYYSGVIFAYELQENFSKLKPDCWSKIDKPSVTQGINDAMFGLQKDKPRDEDDEYLVKGSEQILNICTK</sequence>
<keyword evidence="2" id="KW-1185">Reference proteome</keyword>
<comment type="caution">
    <text evidence="1">The sequence shown here is derived from an EMBL/GenBank/DDBJ whole genome shotgun (WGS) entry which is preliminary data.</text>
</comment>
<evidence type="ECO:0000313" key="2">
    <source>
        <dbReference type="Proteomes" id="UP000294841"/>
    </source>
</evidence>
<dbReference type="OrthoDB" id="5686057at2"/>
<dbReference type="Proteomes" id="UP000294841">
    <property type="component" value="Unassembled WGS sequence"/>
</dbReference>
<dbReference type="EMBL" id="SLXI01000004">
    <property type="protein sequence ID" value="TCP12273.1"/>
    <property type="molecule type" value="Genomic_DNA"/>
</dbReference>
<evidence type="ECO:0008006" key="3">
    <source>
        <dbReference type="Google" id="ProtNLM"/>
    </source>
</evidence>
<reference evidence="1 2" key="1">
    <citation type="submission" date="2019-03" db="EMBL/GenBank/DDBJ databases">
        <title>Genomic Encyclopedia of Type Strains, Phase IV (KMG-IV): sequencing the most valuable type-strain genomes for metagenomic binning, comparative biology and taxonomic classification.</title>
        <authorList>
            <person name="Goeker M."/>
        </authorList>
    </citation>
    <scope>NUCLEOTIDE SEQUENCE [LARGE SCALE GENOMIC DNA]</scope>
    <source>
        <strain evidence="1 2">DSM 28231</strain>
    </source>
</reference>
<evidence type="ECO:0000313" key="1">
    <source>
        <dbReference type="EMBL" id="TCP12273.1"/>
    </source>
</evidence>
<accession>A0A4R2MZZ6</accession>
<protein>
    <recommendedName>
        <fullName evidence="3">Lipoprotein</fullName>
    </recommendedName>
</protein>
<proteinExistence type="predicted"/>
<organism evidence="1 2">
    <name type="scientific">Bisgaardia hudsonensis</name>
    <dbReference type="NCBI Taxonomy" id="109472"/>
    <lineage>
        <taxon>Bacteria</taxon>
        <taxon>Pseudomonadati</taxon>
        <taxon>Pseudomonadota</taxon>
        <taxon>Gammaproteobacteria</taxon>
        <taxon>Pasteurellales</taxon>
        <taxon>Pasteurellaceae</taxon>
        <taxon>Bisgaardia</taxon>
    </lineage>
</organism>
<gene>
    <name evidence="1" type="ORF">EV697_10479</name>
</gene>
<dbReference type="PROSITE" id="PS51257">
    <property type="entry name" value="PROKAR_LIPOPROTEIN"/>
    <property type="match status" value="1"/>
</dbReference>